<protein>
    <submittedName>
        <fullName evidence="1">Uncharacterized protein</fullName>
    </submittedName>
</protein>
<name>F9DLP9_9BACT</name>
<dbReference type="EMBL" id="AFPY01000126">
    <property type="protein sequence ID" value="EGQ12827.1"/>
    <property type="molecule type" value="Genomic_DNA"/>
</dbReference>
<gene>
    <name evidence="1" type="ORF">HMPREF9144_2591</name>
</gene>
<accession>F9DLP9</accession>
<evidence type="ECO:0000313" key="2">
    <source>
        <dbReference type="Proteomes" id="UP000004123"/>
    </source>
</evidence>
<evidence type="ECO:0000313" key="1">
    <source>
        <dbReference type="EMBL" id="EGQ12827.1"/>
    </source>
</evidence>
<comment type="caution">
    <text evidence="1">The sequence shown here is derived from an EMBL/GenBank/DDBJ whole genome shotgun (WGS) entry which is preliminary data.</text>
</comment>
<dbReference type="AlphaFoldDB" id="F9DLP9"/>
<dbReference type="STRING" id="997353.HMPREF9144_2591"/>
<organism evidence="1 2">
    <name type="scientific">Prevotella pallens ATCC 700821</name>
    <dbReference type="NCBI Taxonomy" id="997353"/>
    <lineage>
        <taxon>Bacteria</taxon>
        <taxon>Pseudomonadati</taxon>
        <taxon>Bacteroidota</taxon>
        <taxon>Bacteroidia</taxon>
        <taxon>Bacteroidales</taxon>
        <taxon>Prevotellaceae</taxon>
        <taxon>Prevotella</taxon>
    </lineage>
</organism>
<sequence length="41" mass="4629">MPALPTDCGLADKMLFLVYDIIIFAFSKYSYCHYIAVPAIL</sequence>
<proteinExistence type="predicted"/>
<reference evidence="1 2" key="1">
    <citation type="submission" date="2011-04" db="EMBL/GenBank/DDBJ databases">
        <authorList>
            <person name="Muzny D."/>
            <person name="Qin X."/>
            <person name="Deng J."/>
            <person name="Jiang H."/>
            <person name="Liu Y."/>
            <person name="Qu J."/>
            <person name="Song X.-Z."/>
            <person name="Zhang L."/>
            <person name="Thornton R."/>
            <person name="Coyle M."/>
            <person name="Francisco L."/>
            <person name="Jackson L."/>
            <person name="Javaid M."/>
            <person name="Korchina V."/>
            <person name="Kovar C."/>
            <person name="Mata R."/>
            <person name="Mathew T."/>
            <person name="Ngo R."/>
            <person name="Nguyen L."/>
            <person name="Nguyen N."/>
            <person name="Okwuonu G."/>
            <person name="Ongeri F."/>
            <person name="Pham C."/>
            <person name="Simmons D."/>
            <person name="Wilczek-Boney K."/>
            <person name="Hale W."/>
            <person name="Jakkamsetti A."/>
            <person name="Pham P."/>
            <person name="Ruth R."/>
            <person name="San Lucas F."/>
            <person name="Warren J."/>
            <person name="Zhang J."/>
            <person name="Zhao Z."/>
            <person name="Zhou C."/>
            <person name="Zhu D."/>
            <person name="Lee S."/>
            <person name="Bess C."/>
            <person name="Blankenburg K."/>
            <person name="Forbes L."/>
            <person name="Fu Q."/>
            <person name="Gubbala S."/>
            <person name="Hirani K."/>
            <person name="Jayaseelan J.C."/>
            <person name="Lara F."/>
            <person name="Munidasa M."/>
            <person name="Palculict T."/>
            <person name="Patil S."/>
            <person name="Pu L.-L."/>
            <person name="Saada N."/>
            <person name="Tang L."/>
            <person name="Weissenberger G."/>
            <person name="Zhu Y."/>
            <person name="Hemphill L."/>
            <person name="Shang Y."/>
            <person name="Youmans B."/>
            <person name="Ayvaz T."/>
            <person name="Ross M."/>
            <person name="Santibanez J."/>
            <person name="Aqrawi P."/>
            <person name="Gross S."/>
            <person name="Joshi V."/>
            <person name="Fowler G."/>
            <person name="Nazareth L."/>
            <person name="Reid J."/>
            <person name="Worley K."/>
            <person name="Petrosino J."/>
            <person name="Highlander S."/>
            <person name="Gibbs R."/>
        </authorList>
    </citation>
    <scope>NUCLEOTIDE SEQUENCE [LARGE SCALE GENOMIC DNA]</scope>
    <source>
        <strain evidence="1 2">ATCC 700821</strain>
    </source>
</reference>
<dbReference type="Proteomes" id="UP000004123">
    <property type="component" value="Unassembled WGS sequence"/>
</dbReference>
<dbReference type="HOGENOM" id="CLU_3274680_0_0_10"/>